<dbReference type="OrthoDB" id="7205533at2"/>
<protein>
    <submittedName>
        <fullName evidence="4">Ribosomal protein S18 acetylase RimI-like enzyme</fullName>
    </submittedName>
</protein>
<dbReference type="InterPro" id="IPR016181">
    <property type="entry name" value="Acyl_CoA_acyltransferase"/>
</dbReference>
<dbReference type="PROSITE" id="PS51186">
    <property type="entry name" value="GNAT"/>
    <property type="match status" value="1"/>
</dbReference>
<dbReference type="Pfam" id="PF00583">
    <property type="entry name" value="Acetyltransf_1"/>
    <property type="match status" value="1"/>
</dbReference>
<dbReference type="EMBL" id="QGGO01000005">
    <property type="protein sequence ID" value="PWK27919.1"/>
    <property type="molecule type" value="Genomic_DNA"/>
</dbReference>
<evidence type="ECO:0000259" key="3">
    <source>
        <dbReference type="PROSITE" id="PS51186"/>
    </source>
</evidence>
<keyword evidence="4" id="KW-0689">Ribosomal protein</keyword>
<dbReference type="InterPro" id="IPR000182">
    <property type="entry name" value="GNAT_dom"/>
</dbReference>
<keyword evidence="4" id="KW-0687">Ribonucleoprotein</keyword>
<dbReference type="AlphaFoldDB" id="A0A316ED28"/>
<dbReference type="RefSeq" id="WP_109742084.1">
    <property type="nucleotide sequence ID" value="NZ_QGGO01000005.1"/>
</dbReference>
<evidence type="ECO:0000313" key="4">
    <source>
        <dbReference type="EMBL" id="PWK27919.1"/>
    </source>
</evidence>
<reference evidence="4 5" key="1">
    <citation type="submission" date="2018-05" db="EMBL/GenBank/DDBJ databases">
        <title>Genomic Encyclopedia of Archaeal and Bacterial Type Strains, Phase II (KMG-II): from individual species to whole genera.</title>
        <authorList>
            <person name="Goeker M."/>
        </authorList>
    </citation>
    <scope>NUCLEOTIDE SEQUENCE [LARGE SCALE GENOMIC DNA]</scope>
    <source>
        <strain evidence="4 5">DSM 22214</strain>
    </source>
</reference>
<dbReference type="GO" id="GO:0016747">
    <property type="term" value="F:acyltransferase activity, transferring groups other than amino-acyl groups"/>
    <property type="evidence" value="ECO:0007669"/>
    <property type="project" value="InterPro"/>
</dbReference>
<dbReference type="GO" id="GO:0005840">
    <property type="term" value="C:ribosome"/>
    <property type="evidence" value="ECO:0007669"/>
    <property type="project" value="UniProtKB-KW"/>
</dbReference>
<dbReference type="SUPFAM" id="SSF55729">
    <property type="entry name" value="Acyl-CoA N-acyltransferases (Nat)"/>
    <property type="match status" value="1"/>
</dbReference>
<proteinExistence type="predicted"/>
<sequence>MSRNHYIRIANITDVEQLCEIGAKTFVETYGNQNTPENLQAYLDEKFNEKQISDELTTPNTIFLLVEQENEIIGYAKLRVNLVENPDQKALEIERIYITKQYHGQKLGALLMQGCIDTALENNYTSLWLGVWEHNPKAIAFYQKWGFEVFGTHIFQLGDDAQTDFLMQKKLRES</sequence>
<dbReference type="InterPro" id="IPR051556">
    <property type="entry name" value="N-term/lysine_N-AcTrnsfr"/>
</dbReference>
<evidence type="ECO:0000256" key="1">
    <source>
        <dbReference type="ARBA" id="ARBA00022679"/>
    </source>
</evidence>
<dbReference type="CDD" id="cd04301">
    <property type="entry name" value="NAT_SF"/>
    <property type="match status" value="1"/>
</dbReference>
<dbReference type="PANTHER" id="PTHR42919">
    <property type="entry name" value="N-ALPHA-ACETYLTRANSFERASE"/>
    <property type="match status" value="1"/>
</dbReference>
<comment type="caution">
    <text evidence="4">The sequence shown here is derived from an EMBL/GenBank/DDBJ whole genome shotgun (WGS) entry which is preliminary data.</text>
</comment>
<evidence type="ECO:0000256" key="2">
    <source>
        <dbReference type="ARBA" id="ARBA00023315"/>
    </source>
</evidence>
<keyword evidence="1" id="KW-0808">Transferase</keyword>
<name>A0A316ED28_9BACT</name>
<feature type="domain" description="N-acetyltransferase" evidence="3">
    <location>
        <begin position="5"/>
        <end position="172"/>
    </location>
</feature>
<keyword evidence="2" id="KW-0012">Acyltransferase</keyword>
<organism evidence="4 5">
    <name type="scientific">Arcicella aurantiaca</name>
    <dbReference type="NCBI Taxonomy" id="591202"/>
    <lineage>
        <taxon>Bacteria</taxon>
        <taxon>Pseudomonadati</taxon>
        <taxon>Bacteroidota</taxon>
        <taxon>Cytophagia</taxon>
        <taxon>Cytophagales</taxon>
        <taxon>Flectobacillaceae</taxon>
        <taxon>Arcicella</taxon>
    </lineage>
</organism>
<gene>
    <name evidence="4" type="ORF">LV89_01326</name>
</gene>
<dbReference type="Proteomes" id="UP000245489">
    <property type="component" value="Unassembled WGS sequence"/>
</dbReference>
<evidence type="ECO:0000313" key="5">
    <source>
        <dbReference type="Proteomes" id="UP000245489"/>
    </source>
</evidence>
<keyword evidence="5" id="KW-1185">Reference proteome</keyword>
<accession>A0A316ED28</accession>
<dbReference type="Gene3D" id="3.40.630.30">
    <property type="match status" value="1"/>
</dbReference>
<dbReference type="PANTHER" id="PTHR42919:SF8">
    <property type="entry name" value="N-ALPHA-ACETYLTRANSFERASE 50"/>
    <property type="match status" value="1"/>
</dbReference>